<evidence type="ECO:0000313" key="1">
    <source>
        <dbReference type="EMBL" id="MBE8611726.1"/>
    </source>
</evidence>
<dbReference type="Proteomes" id="UP000650477">
    <property type="component" value="Unassembled WGS sequence"/>
</dbReference>
<proteinExistence type="predicted"/>
<comment type="caution">
    <text evidence="1">The sequence shown here is derived from an EMBL/GenBank/DDBJ whole genome shotgun (WGS) entry which is preliminary data.</text>
</comment>
<evidence type="ECO:0000313" key="2">
    <source>
        <dbReference type="Proteomes" id="UP000650477"/>
    </source>
</evidence>
<dbReference type="SUPFAM" id="SSF53254">
    <property type="entry name" value="Phosphoglycerate mutase-like"/>
    <property type="match status" value="1"/>
</dbReference>
<name>A0A8I0U632_MORMO</name>
<dbReference type="EMBL" id="PKLF01000003">
    <property type="protein sequence ID" value="MBE8611726.1"/>
    <property type="molecule type" value="Genomic_DNA"/>
</dbReference>
<protein>
    <submittedName>
        <fullName evidence="1">Histidine phosphatase family protein</fullName>
    </submittedName>
</protein>
<dbReference type="Gene3D" id="3.40.50.1240">
    <property type="entry name" value="Phosphoglycerate mutase-like"/>
    <property type="match status" value="1"/>
</dbReference>
<gene>
    <name evidence="1" type="ORF">CYG68_04740</name>
</gene>
<organism evidence="1 2">
    <name type="scientific">Morganella morganii</name>
    <name type="common">Proteus morganii</name>
    <dbReference type="NCBI Taxonomy" id="582"/>
    <lineage>
        <taxon>Bacteria</taxon>
        <taxon>Pseudomonadati</taxon>
        <taxon>Pseudomonadota</taxon>
        <taxon>Gammaproteobacteria</taxon>
        <taxon>Enterobacterales</taxon>
        <taxon>Morganellaceae</taxon>
        <taxon>Morganella</taxon>
    </lineage>
</organism>
<accession>A0A8I0U632</accession>
<sequence length="195" mass="21951">MDVRFLKSVFCKSGISRMTHSVQTLVFLRHGEKPDNDSGQLTGKGLNRALALADLLIARYGKADALYAAAPKQSKLGHSLRSLQTITPVAVRLSLPVHLEFHAKETKALRDALLDKTHHGHTVFVVWEHDNLIKVVRDILKQTGGDYSDMPAWPRDDFDSLWILTITRSQTETTVTFSQEKQGLDNLDSYFPQVR</sequence>
<reference evidence="1" key="1">
    <citation type="submission" date="2017-12" db="EMBL/GenBank/DDBJ databases">
        <title>Genome sequencing and analysis.</title>
        <authorList>
            <person name="Huang Y.-T."/>
        </authorList>
    </citation>
    <scope>NUCLEOTIDE SEQUENCE</scope>
    <source>
        <strain evidence="1">VGH116</strain>
    </source>
</reference>
<dbReference type="AlphaFoldDB" id="A0A8I0U632"/>
<dbReference type="InterPro" id="IPR029033">
    <property type="entry name" value="His_PPase_superfam"/>
</dbReference>